<keyword evidence="1" id="KW-0812">Transmembrane</keyword>
<accession>A0AA90ZRJ3</accession>
<protein>
    <submittedName>
        <fullName evidence="2">Uncharacterized protein</fullName>
    </submittedName>
</protein>
<evidence type="ECO:0000313" key="2">
    <source>
        <dbReference type="EMBL" id="MQN77934.1"/>
    </source>
</evidence>
<dbReference type="RefSeq" id="WP_153092969.1">
    <property type="nucleotide sequence ID" value="NZ_JAHOFA010000089.1"/>
</dbReference>
<dbReference type="AlphaFoldDB" id="A0AA90ZRJ3"/>
<reference evidence="3" key="1">
    <citation type="submission" date="2019-09" db="EMBL/GenBank/DDBJ databases">
        <title>Distinct polysaccharide growth profiles of human intestinal Prevotella copri isolates.</title>
        <authorList>
            <person name="Fehlner-Peach H."/>
            <person name="Magnabosco C."/>
            <person name="Raghavan V."/>
            <person name="Scher J.U."/>
            <person name="Tett A."/>
            <person name="Cox L.M."/>
            <person name="Gottsegen C."/>
            <person name="Watters A."/>
            <person name="Wiltshire- Gordon J.D."/>
            <person name="Segata N."/>
            <person name="Bonneau R."/>
            <person name="Littman D.R."/>
        </authorList>
    </citation>
    <scope>NUCLEOTIDE SEQUENCE [LARGE SCALE GENOMIC DNA]</scope>
    <source>
        <strain evidence="3">BU41712</strain>
    </source>
</reference>
<sequence>MKVSAKQGKYFRGGKVQKSFLLGFCIFAFVLFRVFWYRTFYIINEVEFTVWKTYKGCYITPYKYWGVLPPKDNYLRISNIGIADIFICKDKTLCVFIDPHSDGATETICKLKSCQYYSYSTTGDKEELKRSRDWVEEWKKNQSKYPYITIFARVMKIEINE</sequence>
<name>A0AA90ZRJ3_9BACT</name>
<evidence type="ECO:0000256" key="1">
    <source>
        <dbReference type="SAM" id="Phobius"/>
    </source>
</evidence>
<proteinExistence type="predicted"/>
<keyword evidence="1" id="KW-1133">Transmembrane helix</keyword>
<organism evidence="2 3">
    <name type="scientific">Segatella copri</name>
    <dbReference type="NCBI Taxonomy" id="165179"/>
    <lineage>
        <taxon>Bacteria</taxon>
        <taxon>Pseudomonadati</taxon>
        <taxon>Bacteroidota</taxon>
        <taxon>Bacteroidia</taxon>
        <taxon>Bacteroidales</taxon>
        <taxon>Prevotellaceae</taxon>
        <taxon>Segatella</taxon>
    </lineage>
</organism>
<feature type="transmembrane region" description="Helical" evidence="1">
    <location>
        <begin position="20"/>
        <end position="37"/>
    </location>
</feature>
<dbReference type="Proteomes" id="UP000423156">
    <property type="component" value="Unassembled WGS sequence"/>
</dbReference>
<keyword evidence="1" id="KW-0472">Membrane</keyword>
<gene>
    <name evidence="2" type="ORF">F7D71_08725</name>
</gene>
<dbReference type="EMBL" id="VZBZ01000117">
    <property type="protein sequence ID" value="MQN77934.1"/>
    <property type="molecule type" value="Genomic_DNA"/>
</dbReference>
<evidence type="ECO:0000313" key="3">
    <source>
        <dbReference type="Proteomes" id="UP000423156"/>
    </source>
</evidence>
<comment type="caution">
    <text evidence="2">The sequence shown here is derived from an EMBL/GenBank/DDBJ whole genome shotgun (WGS) entry which is preliminary data.</text>
</comment>